<accession>A0A8H3FDU2</accession>
<evidence type="ECO:0000313" key="1">
    <source>
        <dbReference type="EMBL" id="CAF9921795.1"/>
    </source>
</evidence>
<keyword evidence="2" id="KW-1185">Reference proteome</keyword>
<proteinExistence type="predicted"/>
<dbReference type="EMBL" id="CAJPDQ010000017">
    <property type="protein sequence ID" value="CAF9921795.1"/>
    <property type="molecule type" value="Genomic_DNA"/>
</dbReference>
<gene>
    <name evidence="1" type="ORF">GOMPHAMPRED_002402</name>
</gene>
<dbReference type="AlphaFoldDB" id="A0A8H3FDU2"/>
<comment type="caution">
    <text evidence="1">The sequence shown here is derived from an EMBL/GenBank/DDBJ whole genome shotgun (WGS) entry which is preliminary data.</text>
</comment>
<name>A0A8H3FDU2_9LECA</name>
<reference evidence="1" key="1">
    <citation type="submission" date="2021-03" db="EMBL/GenBank/DDBJ databases">
        <authorList>
            <person name="Tagirdzhanova G."/>
        </authorList>
    </citation>
    <scope>NUCLEOTIDE SEQUENCE</scope>
</reference>
<dbReference type="OrthoDB" id="4868994at2759"/>
<evidence type="ECO:0000313" key="2">
    <source>
        <dbReference type="Proteomes" id="UP000664169"/>
    </source>
</evidence>
<protein>
    <submittedName>
        <fullName evidence="1">Uncharacterized protein</fullName>
    </submittedName>
</protein>
<sequence>MADPPKKAVQKAQSAIQKQAESTNPTVTGFLRSWGVSPAPPTVTATLIAAQHLQPPQFLPLLFPPLLLFSSYLNLADFKVDAAGTTAAWSGLYLLLASRRKQTLRNKWSARGVLRGTSMGLCAMNLVAGGFVYVTGRRANETAIAQAK</sequence>
<organism evidence="1 2">
    <name type="scientific">Gomphillus americanus</name>
    <dbReference type="NCBI Taxonomy" id="1940652"/>
    <lineage>
        <taxon>Eukaryota</taxon>
        <taxon>Fungi</taxon>
        <taxon>Dikarya</taxon>
        <taxon>Ascomycota</taxon>
        <taxon>Pezizomycotina</taxon>
        <taxon>Lecanoromycetes</taxon>
        <taxon>OSLEUM clade</taxon>
        <taxon>Ostropomycetidae</taxon>
        <taxon>Ostropales</taxon>
        <taxon>Graphidaceae</taxon>
        <taxon>Gomphilloideae</taxon>
        <taxon>Gomphillus</taxon>
    </lineage>
</organism>
<dbReference type="Proteomes" id="UP000664169">
    <property type="component" value="Unassembled WGS sequence"/>
</dbReference>